<feature type="domain" description="Nudix hydrolase" evidence="1">
    <location>
        <begin position="1"/>
        <end position="131"/>
    </location>
</feature>
<sequence>MPDVVAAVLLAGDRVALFKRSRLVTGDAGRWHCVTGYLPAGADPLDHARVELVEETGLGGDDVVLARRGDRLVRLCPRGTTWQVFPFLFRTARDALELNWEHDEYRWVRPADIDELDVVPWLWDVLCAVGRPGLLLEGA</sequence>
<dbReference type="Pfam" id="PF00293">
    <property type="entry name" value="NUDIX"/>
    <property type="match status" value="1"/>
</dbReference>
<dbReference type="InterPro" id="IPR000086">
    <property type="entry name" value="NUDIX_hydrolase_dom"/>
</dbReference>
<dbReference type="GeneID" id="301849137"/>
<dbReference type="PROSITE" id="PS51462">
    <property type="entry name" value="NUDIX"/>
    <property type="match status" value="1"/>
</dbReference>
<dbReference type="InterPro" id="IPR015797">
    <property type="entry name" value="NUDIX_hydrolase-like_dom_sf"/>
</dbReference>
<evidence type="ECO:0000313" key="3">
    <source>
        <dbReference type="Proteomes" id="UP000274843"/>
    </source>
</evidence>
<dbReference type="RefSeq" id="WP_123687541.1">
    <property type="nucleotide sequence ID" value="NZ_RKHY01000002.1"/>
</dbReference>
<comment type="caution">
    <text evidence="2">The sequence shown here is derived from an EMBL/GenBank/DDBJ whole genome shotgun (WGS) entry which is preliminary data.</text>
</comment>
<dbReference type="Gene3D" id="3.90.79.10">
    <property type="entry name" value="Nucleoside Triphosphate Pyrophosphohydrolase"/>
    <property type="match status" value="1"/>
</dbReference>
<evidence type="ECO:0000313" key="2">
    <source>
        <dbReference type="EMBL" id="ROS32167.1"/>
    </source>
</evidence>
<reference evidence="2 3" key="1">
    <citation type="submission" date="2018-11" db="EMBL/GenBank/DDBJ databases">
        <title>Sequencing the genomes of 1000 actinobacteria strains.</title>
        <authorList>
            <person name="Klenk H.-P."/>
        </authorList>
    </citation>
    <scope>NUCLEOTIDE SEQUENCE [LARGE SCALE GENOMIC DNA]</scope>
    <source>
        <strain evidence="2 3">DSM 44348</strain>
    </source>
</reference>
<dbReference type="AlphaFoldDB" id="A0A3N2G6I8"/>
<dbReference type="EMBL" id="RKHY01000002">
    <property type="protein sequence ID" value="ROS32167.1"/>
    <property type="molecule type" value="Genomic_DNA"/>
</dbReference>
<keyword evidence="3" id="KW-1185">Reference proteome</keyword>
<evidence type="ECO:0000259" key="1">
    <source>
        <dbReference type="PROSITE" id="PS51462"/>
    </source>
</evidence>
<dbReference type="Proteomes" id="UP000274843">
    <property type="component" value="Unassembled WGS sequence"/>
</dbReference>
<name>A0A3N2G6I8_9PSEU</name>
<organism evidence="2 3">
    <name type="scientific">Amycolatopsis thermoflava</name>
    <dbReference type="NCBI Taxonomy" id="84480"/>
    <lineage>
        <taxon>Bacteria</taxon>
        <taxon>Bacillati</taxon>
        <taxon>Actinomycetota</taxon>
        <taxon>Actinomycetes</taxon>
        <taxon>Pseudonocardiales</taxon>
        <taxon>Pseudonocardiaceae</taxon>
        <taxon>Amycolatopsis</taxon>
        <taxon>Amycolatopsis methanolica group</taxon>
    </lineage>
</organism>
<accession>A0A3N2G6I8</accession>
<gene>
    <name evidence="2" type="ORF">EDD35_7925</name>
</gene>
<protein>
    <submittedName>
        <fullName evidence="2">NUDIX domain-containing protein</fullName>
    </submittedName>
</protein>
<proteinExistence type="predicted"/>
<dbReference type="SUPFAM" id="SSF55811">
    <property type="entry name" value="Nudix"/>
    <property type="match status" value="1"/>
</dbReference>